<dbReference type="EMBL" id="WIGO01000018">
    <property type="protein sequence ID" value="KAF6838565.1"/>
    <property type="molecule type" value="Genomic_DNA"/>
</dbReference>
<organism evidence="2 3">
    <name type="scientific">Colletotrichum plurivorum</name>
    <dbReference type="NCBI Taxonomy" id="2175906"/>
    <lineage>
        <taxon>Eukaryota</taxon>
        <taxon>Fungi</taxon>
        <taxon>Dikarya</taxon>
        <taxon>Ascomycota</taxon>
        <taxon>Pezizomycotina</taxon>
        <taxon>Sordariomycetes</taxon>
        <taxon>Hypocreomycetidae</taxon>
        <taxon>Glomerellales</taxon>
        <taxon>Glomerellaceae</taxon>
        <taxon>Colletotrichum</taxon>
        <taxon>Colletotrichum orchidearum species complex</taxon>
    </lineage>
</organism>
<comment type="caution">
    <text evidence="2">The sequence shown here is derived from an EMBL/GenBank/DDBJ whole genome shotgun (WGS) entry which is preliminary data.</text>
</comment>
<evidence type="ECO:0000313" key="3">
    <source>
        <dbReference type="Proteomes" id="UP000654918"/>
    </source>
</evidence>
<sequence length="71" mass="7993">MNSNRSVRNKGKQVRAVPGVLSSDECKEMPREEAKISRVWVGTAGSTDTRMADDGRSWRRRRTTTGAEGRR</sequence>
<protein>
    <submittedName>
        <fullName evidence="2">Uncharacterized protein</fullName>
    </submittedName>
</protein>
<accession>A0A8H6NMZ6</accession>
<name>A0A8H6NMZ6_9PEZI</name>
<gene>
    <name evidence="2" type="ORF">CPLU01_02366</name>
</gene>
<proteinExistence type="predicted"/>
<dbReference type="AlphaFoldDB" id="A0A8H6NMZ6"/>
<evidence type="ECO:0000256" key="1">
    <source>
        <dbReference type="SAM" id="MobiDB-lite"/>
    </source>
</evidence>
<reference evidence="2" key="1">
    <citation type="journal article" date="2020" name="Phytopathology">
        <title>Genome Sequence Resources of Colletotrichum truncatum, C. plurivorum, C. musicola, and C. sojae: Four Species Pathogenic to Soybean (Glycine max).</title>
        <authorList>
            <person name="Rogerio F."/>
            <person name="Boufleur T.R."/>
            <person name="Ciampi-Guillardi M."/>
            <person name="Sukno S.A."/>
            <person name="Thon M.R."/>
            <person name="Massola Junior N.S."/>
            <person name="Baroncelli R."/>
        </authorList>
    </citation>
    <scope>NUCLEOTIDE SEQUENCE</scope>
    <source>
        <strain evidence="2">LFN00145</strain>
    </source>
</reference>
<evidence type="ECO:0000313" key="2">
    <source>
        <dbReference type="EMBL" id="KAF6838565.1"/>
    </source>
</evidence>
<keyword evidence="3" id="KW-1185">Reference proteome</keyword>
<feature type="region of interest" description="Disordered" evidence="1">
    <location>
        <begin position="1"/>
        <end position="71"/>
    </location>
</feature>
<feature type="compositionally biased region" description="Basic and acidic residues" evidence="1">
    <location>
        <begin position="24"/>
        <end position="36"/>
    </location>
</feature>
<dbReference type="Proteomes" id="UP000654918">
    <property type="component" value="Unassembled WGS sequence"/>
</dbReference>